<comment type="caution">
    <text evidence="1">The sequence shown here is derived from an EMBL/GenBank/DDBJ whole genome shotgun (WGS) entry which is preliminary data.</text>
</comment>
<dbReference type="AlphaFoldDB" id="A0A164HVP0"/>
<accession>A0A164HVP0</accession>
<organism evidence="1 2">
    <name type="scientific">Nocardia terpenica</name>
    <dbReference type="NCBI Taxonomy" id="455432"/>
    <lineage>
        <taxon>Bacteria</taxon>
        <taxon>Bacillati</taxon>
        <taxon>Actinomycetota</taxon>
        <taxon>Actinomycetes</taxon>
        <taxon>Mycobacteriales</taxon>
        <taxon>Nocardiaceae</taxon>
        <taxon>Nocardia</taxon>
    </lineage>
</organism>
<reference evidence="1 2" key="1">
    <citation type="submission" date="2016-04" db="EMBL/GenBank/DDBJ databases">
        <authorList>
            <person name="Evans L.H."/>
            <person name="Alamgir A."/>
            <person name="Owens N."/>
            <person name="Weber N.D."/>
            <person name="Virtaneva K."/>
            <person name="Barbian K."/>
            <person name="Babar A."/>
            <person name="Rosenke K."/>
        </authorList>
    </citation>
    <scope>NUCLEOTIDE SEQUENCE [LARGE SCALE GENOMIC DNA]</scope>
    <source>
        <strain evidence="1 2">IFM 0406</strain>
    </source>
</reference>
<keyword evidence="2" id="KW-1185">Reference proteome</keyword>
<dbReference type="STRING" id="455432.AWN90_13810"/>
<name>A0A164HVP0_9NOCA</name>
<gene>
    <name evidence="1" type="ORF">AWN90_13810</name>
</gene>
<protein>
    <submittedName>
        <fullName evidence="1">Uncharacterized protein</fullName>
    </submittedName>
</protein>
<dbReference type="Proteomes" id="UP000076512">
    <property type="component" value="Unassembled WGS sequence"/>
</dbReference>
<sequence>MPSLLFVTTAMIATGVWTMLVYRSSATRLDDELLQPIADLYAASPPAEVETHEDEDMMFGEGIASVHYFREPGYA</sequence>
<proteinExistence type="predicted"/>
<evidence type="ECO:0000313" key="1">
    <source>
        <dbReference type="EMBL" id="KZM68860.1"/>
    </source>
</evidence>
<evidence type="ECO:0000313" key="2">
    <source>
        <dbReference type="Proteomes" id="UP000076512"/>
    </source>
</evidence>
<dbReference type="EMBL" id="LWGR01000021">
    <property type="protein sequence ID" value="KZM68860.1"/>
    <property type="molecule type" value="Genomic_DNA"/>
</dbReference>